<gene>
    <name evidence="2" type="ordered locus">REQ_13680</name>
</gene>
<organism evidence="2">
    <name type="scientific">Rhodococcus hoagii (strain 103S)</name>
    <name type="common">Rhodococcus equi</name>
    <dbReference type="NCBI Taxonomy" id="685727"/>
    <lineage>
        <taxon>Bacteria</taxon>
        <taxon>Bacillati</taxon>
        <taxon>Actinomycetota</taxon>
        <taxon>Actinomycetes</taxon>
        <taxon>Mycobacteriales</taxon>
        <taxon>Nocardiaceae</taxon>
        <taxon>Prescottella</taxon>
    </lineage>
</organism>
<dbReference type="KEGG" id="req:REQ_13680"/>
<evidence type="ECO:0000256" key="1">
    <source>
        <dbReference type="SAM" id="SignalP"/>
    </source>
</evidence>
<dbReference type="InterPro" id="IPR050275">
    <property type="entry name" value="PGM_Phosphatase"/>
</dbReference>
<dbReference type="GO" id="GO:0016791">
    <property type="term" value="F:phosphatase activity"/>
    <property type="evidence" value="ECO:0007669"/>
    <property type="project" value="TreeGrafter"/>
</dbReference>
<dbReference type="CDD" id="cd07040">
    <property type="entry name" value="HP"/>
    <property type="match status" value="1"/>
</dbReference>
<dbReference type="GeneID" id="57577061"/>
<proteinExistence type="predicted"/>
<evidence type="ECO:0000313" key="2">
    <source>
        <dbReference type="EMBL" id="CBH47452.1"/>
    </source>
</evidence>
<feature type="chain" id="PRO_5018764851" evidence="1">
    <location>
        <begin position="36"/>
        <end position="258"/>
    </location>
</feature>
<dbReference type="AlphaFoldDB" id="A0A3S5Y4F5"/>
<dbReference type="PANTHER" id="PTHR48100">
    <property type="entry name" value="BROAD-SPECIFICITY PHOSPHATASE YOR283W-RELATED"/>
    <property type="match status" value="1"/>
</dbReference>
<reference evidence="2" key="1">
    <citation type="journal article" date="2010" name="PLoS Genet.">
        <title>The genome of a pathogenic rhodococcus: cooptive virulence underpinned by key gene acquisitions.</title>
        <authorList>
            <person name="Letek M."/>
            <person name="Gonzalez P."/>
            <person name="Macarthur I."/>
            <person name="Rodriguez H."/>
            <person name="Freeman T.C."/>
            <person name="Valero-Rello A."/>
            <person name="Blanco M."/>
            <person name="Buckley T."/>
            <person name="Cherevach I."/>
            <person name="Fahey R."/>
            <person name="Hapeshi A."/>
            <person name="Holdstock J."/>
            <person name="Leadon D."/>
            <person name="Navas J."/>
            <person name="Ocampo A."/>
            <person name="Quail M.A."/>
            <person name="Sanders M."/>
            <person name="Scortti M.M."/>
            <person name="Prescott J.F."/>
            <person name="Fogarty U."/>
            <person name="Meijer W.G."/>
            <person name="Parkhill J."/>
            <person name="Bentley S.D."/>
            <person name="Vazquez-Boland J.A."/>
        </authorList>
    </citation>
    <scope>NUCLEOTIDE SEQUENCE [LARGE SCALE GENOMIC DNA]</scope>
    <source>
        <strain evidence="2 3">103S</strain>
    </source>
</reference>
<dbReference type="PANTHER" id="PTHR48100:SF58">
    <property type="entry name" value="PE-PGRS FAMILY PROTEIN PE_PGRS11"/>
    <property type="match status" value="1"/>
</dbReference>
<keyword evidence="1" id="KW-0732">Signal</keyword>
<accession>A0A3S5Y4F5</accession>
<dbReference type="Proteomes" id="UP001154400">
    <property type="component" value="Chromosome"/>
</dbReference>
<dbReference type="EMBL" id="FN563149">
    <property type="protein sequence ID" value="CBH47452.1"/>
    <property type="molecule type" value="Genomic_DNA"/>
</dbReference>
<protein>
    <submittedName>
        <fullName evidence="2">Secreted phosphoglycerate mutase family protein</fullName>
    </submittedName>
</protein>
<dbReference type="SUPFAM" id="SSF53254">
    <property type="entry name" value="Phosphoglycerate mutase-like"/>
    <property type="match status" value="1"/>
</dbReference>
<dbReference type="RefSeq" id="WP_005514559.1">
    <property type="nucleotide sequence ID" value="NC_014659.1"/>
</dbReference>
<name>A0A3S5Y4F5_RHOH1</name>
<dbReference type="GO" id="GO:0005737">
    <property type="term" value="C:cytoplasm"/>
    <property type="evidence" value="ECO:0007669"/>
    <property type="project" value="TreeGrafter"/>
</dbReference>
<dbReference type="Gene3D" id="3.40.50.1240">
    <property type="entry name" value="Phosphoglycerate mutase-like"/>
    <property type="match status" value="1"/>
</dbReference>
<dbReference type="Pfam" id="PF00300">
    <property type="entry name" value="His_Phos_1"/>
    <property type="match status" value="1"/>
</dbReference>
<evidence type="ECO:0000313" key="3">
    <source>
        <dbReference type="Proteomes" id="UP000006892"/>
    </source>
</evidence>
<sequence>MKGFLTMRIRPLRLSVAVMATAVAATTAATGVASADISFGSLGGSFGSSFGSSDGDMVITLVRHAESAGNLSGLVDTKVPGPDLTPRGRTQADNLAVQLADQNFDCGFASNMVRTAQTAAPTVAEHDLSLDIQPGFREIEAGDYEGTPEAEALSGYLQAPIKWLSGDLNARIPGSIDGNEFDDRFDEALLDVQRRGCTNPVIFSHGGTIMFWSMMNADNADMSKLGTDPMRNGGHVTLEGSPQKGWTIVDWVGHPDLG</sequence>
<feature type="signal peptide" evidence="1">
    <location>
        <begin position="1"/>
        <end position="35"/>
    </location>
</feature>
<dbReference type="SMART" id="SM00855">
    <property type="entry name" value="PGAM"/>
    <property type="match status" value="1"/>
</dbReference>
<dbReference type="InterPro" id="IPR013078">
    <property type="entry name" value="His_Pase_superF_clade-1"/>
</dbReference>
<dbReference type="InterPro" id="IPR029033">
    <property type="entry name" value="His_PPase_superfam"/>
</dbReference>